<dbReference type="EMBL" id="ACOL01000678">
    <property type="protein sequence ID" value="EEQ81369.1"/>
    <property type="molecule type" value="Genomic_DNA"/>
</dbReference>
<name>C4VBN3_VAIC1</name>
<dbReference type="KEGG" id="nce:NCER_102221"/>
<dbReference type="InParanoid" id="C4VBN3"/>
<dbReference type="HOGENOM" id="CLU_1264256_0_0_1"/>
<feature type="compositionally biased region" description="Low complexity" evidence="1">
    <location>
        <begin position="165"/>
        <end position="219"/>
    </location>
</feature>
<feature type="region of interest" description="Disordered" evidence="1">
    <location>
        <begin position="44"/>
        <end position="109"/>
    </location>
</feature>
<gene>
    <name evidence="2" type="ORF">NCER_102221</name>
</gene>
<feature type="region of interest" description="Disordered" evidence="1">
    <location>
        <begin position="142"/>
        <end position="219"/>
    </location>
</feature>
<evidence type="ECO:0000313" key="3">
    <source>
        <dbReference type="Proteomes" id="UP000009082"/>
    </source>
</evidence>
<accession>C4VBN3</accession>
<protein>
    <submittedName>
        <fullName evidence="2">Uncharacterized protein</fullName>
    </submittedName>
</protein>
<feature type="non-terminal residue" evidence="2">
    <location>
        <position position="219"/>
    </location>
</feature>
<dbReference type="Proteomes" id="UP000009082">
    <property type="component" value="Unassembled WGS sequence"/>
</dbReference>
<comment type="caution">
    <text evidence="2">The sequence shown here is derived from an EMBL/GenBank/DDBJ whole genome shotgun (WGS) entry which is preliminary data.</text>
</comment>
<dbReference type="STRING" id="578460.C4VBN3"/>
<organism evidence="2 3">
    <name type="scientific">Vairimorpha ceranae (strain BRL01)</name>
    <name type="common">Microsporidian parasite</name>
    <name type="synonym">Nosema ceranae</name>
    <dbReference type="NCBI Taxonomy" id="578460"/>
    <lineage>
        <taxon>Eukaryota</taxon>
        <taxon>Fungi</taxon>
        <taxon>Fungi incertae sedis</taxon>
        <taxon>Microsporidia</taxon>
        <taxon>Nosematidae</taxon>
        <taxon>Vairimorpha</taxon>
    </lineage>
</organism>
<evidence type="ECO:0000313" key="2">
    <source>
        <dbReference type="EMBL" id="EEQ81369.1"/>
    </source>
</evidence>
<evidence type="ECO:0000256" key="1">
    <source>
        <dbReference type="SAM" id="MobiDB-lite"/>
    </source>
</evidence>
<dbReference type="VEuPathDB" id="MicrosporidiaDB:NCER_102221"/>
<feature type="compositionally biased region" description="Basic and acidic residues" evidence="1">
    <location>
        <begin position="68"/>
        <end position="98"/>
    </location>
</feature>
<dbReference type="AlphaFoldDB" id="C4VBN3"/>
<sequence length="219" mass="23962">MLTLYFFAVGCNLFVNQEFANFLNEKLDIKDALLKNITDEKISKESINTTESSKKPNSVKLASEEGSQVEKSENKESKEESNEKSEGGQKNEESDIKTENVLIQPMQVKGREAVLVKSEDGEGKPHIIVLADQELMKNEEELKKLPAAIGGHEGENIGKEETKEGGSQQKSSEQQKGGSQQKSSEQQKGVEQQQPGAQQKGGTQQKGDAQQKGGAQQKG</sequence>
<proteinExistence type="predicted"/>
<feature type="compositionally biased region" description="Basic and acidic residues" evidence="1">
    <location>
        <begin position="152"/>
        <end position="164"/>
    </location>
</feature>
<reference evidence="2 3" key="1">
    <citation type="journal article" date="2009" name="PLoS Pathog.">
        <title>Genomic analyses of the microsporidian Nosema ceranae, an emergent pathogen of honey bees.</title>
        <authorList>
            <person name="Cornman R.S."/>
            <person name="Chen Y.P."/>
            <person name="Schatz M.C."/>
            <person name="Street C."/>
            <person name="Zhao Y."/>
            <person name="Desany B."/>
            <person name="Egholm M."/>
            <person name="Hutchison S."/>
            <person name="Pettis J.S."/>
            <person name="Lipkin W.I."/>
            <person name="Evans J.D."/>
        </authorList>
    </citation>
    <scope>NUCLEOTIDE SEQUENCE [LARGE SCALE GENOMIC DNA]</scope>
    <source>
        <strain evidence="2 3">BRL01</strain>
    </source>
</reference>